<dbReference type="AlphaFoldDB" id="X1SZN8"/>
<protein>
    <submittedName>
        <fullName evidence="1">Uncharacterized protein</fullName>
    </submittedName>
</protein>
<proteinExistence type="predicted"/>
<organism evidence="1">
    <name type="scientific">marine sediment metagenome</name>
    <dbReference type="NCBI Taxonomy" id="412755"/>
    <lineage>
        <taxon>unclassified sequences</taxon>
        <taxon>metagenomes</taxon>
        <taxon>ecological metagenomes</taxon>
    </lineage>
</organism>
<name>X1SZN8_9ZZZZ</name>
<feature type="non-terminal residue" evidence="1">
    <location>
        <position position="1"/>
    </location>
</feature>
<accession>X1SZN8</accession>
<sequence>QLVSRDIIANKVSEYNRLGNVVSRGRLADIIDWSMIEDRVRRPVYNTHWNSPNHILNKAKDSYYRSKWENQDNYIEVWCEKDAVSNILEPVCSQYDVLFMANRGYSSQTAMYNGYQRFNFADTEGKNIHLFYFGDHDPSGIDMVEDIQNRLGLFLYGRGDAFNQITRVALNMDQILQYNPPENPAKTTDSRYRKYVEKYGEFSWELDALEPNVLSKLAEDSILGYCDMNIFNSAVDLKNEHKSLMQQAIDNIKI</sequence>
<comment type="caution">
    <text evidence="1">The sequence shown here is derived from an EMBL/GenBank/DDBJ whole genome shotgun (WGS) entry which is preliminary data.</text>
</comment>
<evidence type="ECO:0000313" key="1">
    <source>
        <dbReference type="EMBL" id="GAI80815.1"/>
    </source>
</evidence>
<gene>
    <name evidence="1" type="ORF">S12H4_14260</name>
</gene>
<reference evidence="1" key="1">
    <citation type="journal article" date="2014" name="Front. Microbiol.">
        <title>High frequency of phylogenetically diverse reductive dehalogenase-homologous genes in deep subseafloor sedimentary metagenomes.</title>
        <authorList>
            <person name="Kawai M."/>
            <person name="Futagami T."/>
            <person name="Toyoda A."/>
            <person name="Takaki Y."/>
            <person name="Nishi S."/>
            <person name="Hori S."/>
            <person name="Arai W."/>
            <person name="Tsubouchi T."/>
            <person name="Morono Y."/>
            <person name="Uchiyama I."/>
            <person name="Ito T."/>
            <person name="Fujiyama A."/>
            <person name="Inagaki F."/>
            <person name="Takami H."/>
        </authorList>
    </citation>
    <scope>NUCLEOTIDE SEQUENCE</scope>
    <source>
        <strain evidence="1">Expedition CK06-06</strain>
    </source>
</reference>
<dbReference type="EMBL" id="BARW01006793">
    <property type="protein sequence ID" value="GAI80815.1"/>
    <property type="molecule type" value="Genomic_DNA"/>
</dbReference>